<dbReference type="Gene3D" id="3.30.70.120">
    <property type="match status" value="1"/>
</dbReference>
<gene>
    <name evidence="1" type="ORF">EQM13_02555</name>
</gene>
<dbReference type="KEGG" id="spoa:EQM13_02555"/>
<dbReference type="PANTHER" id="PTHR38456:SF1">
    <property type="entry name" value="CYCLIC DI-AMP RECEPTOR A"/>
    <property type="match status" value="1"/>
</dbReference>
<dbReference type="Proteomes" id="UP000287969">
    <property type="component" value="Chromosome"/>
</dbReference>
<name>A0A410Q9H7_9FIRM</name>
<dbReference type="OrthoDB" id="9794275at2"/>
<proteinExistence type="predicted"/>
<dbReference type="Pfam" id="PF06153">
    <property type="entry name" value="CdAMP_rec"/>
    <property type="match status" value="1"/>
</dbReference>
<dbReference type="EMBL" id="CP035282">
    <property type="protein sequence ID" value="QAT60534.1"/>
    <property type="molecule type" value="Genomic_DNA"/>
</dbReference>
<sequence>MKLIIVIIHNEDENRLIKELIKNRYQATKLSSTGGFLKSGNTTLLVGAEDEKVEEIVDIIKSVCRKETKNKENRKDEQGGTNIFIMNVDKFRKM</sequence>
<keyword evidence="2" id="KW-1185">Reference proteome</keyword>
<accession>A0A410Q9H7</accession>
<dbReference type="InterPro" id="IPR010375">
    <property type="entry name" value="CdAMP_rec"/>
</dbReference>
<evidence type="ECO:0008006" key="3">
    <source>
        <dbReference type="Google" id="ProtNLM"/>
    </source>
</evidence>
<dbReference type="InterPro" id="IPR011322">
    <property type="entry name" value="N-reg_PII-like_a/b"/>
</dbReference>
<dbReference type="PANTHER" id="PTHR38456">
    <property type="entry name" value="CYCLIC DI-AMP RECEPTOR A"/>
    <property type="match status" value="1"/>
</dbReference>
<evidence type="ECO:0000313" key="2">
    <source>
        <dbReference type="Proteomes" id="UP000287969"/>
    </source>
</evidence>
<evidence type="ECO:0000313" key="1">
    <source>
        <dbReference type="EMBL" id="QAT60534.1"/>
    </source>
</evidence>
<organism evidence="1 2">
    <name type="scientific">Acidilutibacter cellobiosedens</name>
    <dbReference type="NCBI Taxonomy" id="2507161"/>
    <lineage>
        <taxon>Bacteria</taxon>
        <taxon>Bacillati</taxon>
        <taxon>Bacillota</taxon>
        <taxon>Tissierellia</taxon>
        <taxon>Tissierellales</taxon>
        <taxon>Acidilutibacteraceae</taxon>
        <taxon>Acidilutibacter</taxon>
    </lineage>
</organism>
<reference evidence="2" key="1">
    <citation type="submission" date="2019-01" db="EMBL/GenBank/DDBJ databases">
        <title>Draft genomes of a novel of Sporanaerobacter strains.</title>
        <authorList>
            <person name="Ma S."/>
        </authorList>
    </citation>
    <scope>NUCLEOTIDE SEQUENCE [LARGE SCALE GENOMIC DNA]</scope>
    <source>
        <strain evidence="2">NJN-17</strain>
    </source>
</reference>
<dbReference type="AlphaFoldDB" id="A0A410Q9H7"/>
<protein>
    <recommendedName>
        <fullName evidence="3">Transcriptional regulator</fullName>
    </recommendedName>
</protein>
<dbReference type="InterPro" id="IPR015867">
    <property type="entry name" value="N-reg_PII/ATP_PRibTrfase_C"/>
</dbReference>
<dbReference type="RefSeq" id="WP_071139487.1">
    <property type="nucleotide sequence ID" value="NZ_CP035282.1"/>
</dbReference>
<dbReference type="SUPFAM" id="SSF54913">
    <property type="entry name" value="GlnB-like"/>
    <property type="match status" value="1"/>
</dbReference>